<dbReference type="CDD" id="cd00161">
    <property type="entry name" value="beta-trefoil_Ricin-like"/>
    <property type="match status" value="1"/>
</dbReference>
<protein>
    <submittedName>
        <fullName evidence="4">Ricin B-like lectin</fullName>
    </submittedName>
</protein>
<reference evidence="4 5" key="1">
    <citation type="submission" date="2015-03" db="EMBL/GenBank/DDBJ databases">
        <title>Genomics and transcriptomics of the oil-accumulating basidiomycete yeast T. oleaginosus allow insights into substrate utilization and the diverse evolutionary trajectories of mating systems in fungi.</title>
        <authorList>
            <consortium name="DOE Joint Genome Institute"/>
            <person name="Kourist R."/>
            <person name="Kracht O."/>
            <person name="Bracharz F."/>
            <person name="Lipzen A."/>
            <person name="Nolan M."/>
            <person name="Ohm R."/>
            <person name="Grigoriev I."/>
            <person name="Sun S."/>
            <person name="Heitman J."/>
            <person name="Bruck T."/>
            <person name="Nowrousian M."/>
        </authorList>
    </citation>
    <scope>NUCLEOTIDE SEQUENCE [LARGE SCALE GENOMIC DNA]</scope>
    <source>
        <strain evidence="4 5">IBC0246</strain>
    </source>
</reference>
<feature type="chain" id="PRO_5005245810" evidence="2">
    <location>
        <begin position="18"/>
        <end position="208"/>
    </location>
</feature>
<dbReference type="GO" id="GO:0030246">
    <property type="term" value="F:carbohydrate binding"/>
    <property type="evidence" value="ECO:0007669"/>
    <property type="project" value="UniProtKB-KW"/>
</dbReference>
<dbReference type="PROSITE" id="PS50231">
    <property type="entry name" value="RICIN_B_LECTIN"/>
    <property type="match status" value="1"/>
</dbReference>
<dbReference type="Pfam" id="PF00652">
    <property type="entry name" value="Ricin_B_lectin"/>
    <property type="match status" value="1"/>
</dbReference>
<dbReference type="SMART" id="SM00458">
    <property type="entry name" value="RICIN"/>
    <property type="match status" value="1"/>
</dbReference>
<evidence type="ECO:0000313" key="5">
    <source>
        <dbReference type="Proteomes" id="UP000053611"/>
    </source>
</evidence>
<gene>
    <name evidence="4" type="ORF">CC85DRAFT_252754</name>
</gene>
<keyword evidence="5" id="KW-1185">Reference proteome</keyword>
<accession>A0A0J0XBY2</accession>
<feature type="signal peptide" evidence="2">
    <location>
        <begin position="1"/>
        <end position="17"/>
    </location>
</feature>
<dbReference type="AlphaFoldDB" id="A0A0J0XBY2"/>
<dbReference type="EMBL" id="KQ087296">
    <property type="protein sequence ID" value="KLT38581.1"/>
    <property type="molecule type" value="Genomic_DNA"/>
</dbReference>
<proteinExistence type="predicted"/>
<evidence type="ECO:0000259" key="3">
    <source>
        <dbReference type="SMART" id="SM00458"/>
    </source>
</evidence>
<evidence type="ECO:0000313" key="4">
    <source>
        <dbReference type="EMBL" id="KLT38581.1"/>
    </source>
</evidence>
<dbReference type="SMR" id="A0A0J0XBY2"/>
<dbReference type="GeneID" id="28981178"/>
<dbReference type="OrthoDB" id="6770063at2759"/>
<evidence type="ECO:0000256" key="1">
    <source>
        <dbReference type="SAM" id="MobiDB-lite"/>
    </source>
</evidence>
<keyword evidence="4" id="KW-0430">Lectin</keyword>
<organism evidence="4 5">
    <name type="scientific">Cutaneotrichosporon oleaginosum</name>
    <dbReference type="NCBI Taxonomy" id="879819"/>
    <lineage>
        <taxon>Eukaryota</taxon>
        <taxon>Fungi</taxon>
        <taxon>Dikarya</taxon>
        <taxon>Basidiomycota</taxon>
        <taxon>Agaricomycotina</taxon>
        <taxon>Tremellomycetes</taxon>
        <taxon>Trichosporonales</taxon>
        <taxon>Trichosporonaceae</taxon>
        <taxon>Cutaneotrichosporon</taxon>
    </lineage>
</organism>
<name>A0A0J0XBY2_9TREE</name>
<feature type="compositionally biased region" description="Low complexity" evidence="1">
    <location>
        <begin position="28"/>
        <end position="39"/>
    </location>
</feature>
<sequence length="208" mass="22049">MFTVLAPLFIFASLASSACIPAGGNTNTATPPKTTSTTPPQTPAPAPVSGSVRFHPNGDKNWCLEVQGNKRANGTPVQLAPCTANNGAQAWTVSRGSTQVKLAGTNFCLDAGSTPGNGVRSKIWTCYAGLAAQRWWYTDDNRVALEGKGQCIDLPSGEKRTGNVVQTWQCGTGNNNQAWTTSQATVARRALDERQSCPLPNVSQHRFG</sequence>
<feature type="domain" description="Ricin B lectin" evidence="3">
    <location>
        <begin position="46"/>
        <end position="182"/>
    </location>
</feature>
<dbReference type="InterPro" id="IPR035992">
    <property type="entry name" value="Ricin_B-like_lectins"/>
</dbReference>
<feature type="region of interest" description="Disordered" evidence="1">
    <location>
        <begin position="22"/>
        <end position="48"/>
    </location>
</feature>
<dbReference type="Gene3D" id="2.80.10.50">
    <property type="match status" value="2"/>
</dbReference>
<keyword evidence="2" id="KW-0732">Signal</keyword>
<evidence type="ECO:0000256" key="2">
    <source>
        <dbReference type="SAM" id="SignalP"/>
    </source>
</evidence>
<dbReference type="Proteomes" id="UP000053611">
    <property type="component" value="Unassembled WGS sequence"/>
</dbReference>
<dbReference type="SUPFAM" id="SSF50370">
    <property type="entry name" value="Ricin B-like lectins"/>
    <property type="match status" value="1"/>
</dbReference>
<dbReference type="InterPro" id="IPR000772">
    <property type="entry name" value="Ricin_B_lectin"/>
</dbReference>
<dbReference type="RefSeq" id="XP_018275072.1">
    <property type="nucleotide sequence ID" value="XM_018420575.1"/>
</dbReference>